<feature type="region of interest" description="Disordered" evidence="1">
    <location>
        <begin position="74"/>
        <end position="97"/>
    </location>
</feature>
<organism evidence="2">
    <name type="scientific">Brachypodium distachyon</name>
    <name type="common">Purple false brome</name>
    <name type="synonym">Trachynia distachya</name>
    <dbReference type="NCBI Taxonomy" id="15368"/>
    <lineage>
        <taxon>Eukaryota</taxon>
        <taxon>Viridiplantae</taxon>
        <taxon>Streptophyta</taxon>
        <taxon>Embryophyta</taxon>
        <taxon>Tracheophyta</taxon>
        <taxon>Spermatophyta</taxon>
        <taxon>Magnoliopsida</taxon>
        <taxon>Liliopsida</taxon>
        <taxon>Poales</taxon>
        <taxon>Poaceae</taxon>
        <taxon>BOP clade</taxon>
        <taxon>Pooideae</taxon>
        <taxon>Stipodae</taxon>
        <taxon>Brachypodieae</taxon>
        <taxon>Brachypodium</taxon>
    </lineage>
</organism>
<sequence length="97" mass="10518">MLTSDRKLEASRCFIDAAAPCPSSGEERLRTLHPASSIAAATRRLDPLAAARPTPATAPAWECYPSLLRPTAPLRWPPAPEQGVGSLPQMRRAMRID</sequence>
<evidence type="ECO:0000313" key="2">
    <source>
        <dbReference type="EMBL" id="PNT69967.1"/>
    </source>
</evidence>
<gene>
    <name evidence="2" type="ORF">BRADI_2g03876v3</name>
</gene>
<name>A0A2K2D6R2_BRADI</name>
<dbReference type="InParanoid" id="A0A2K2D6R2"/>
<accession>A0A2K2D6R2</accession>
<dbReference type="EMBL" id="CM000881">
    <property type="protein sequence ID" value="PNT69967.1"/>
    <property type="molecule type" value="Genomic_DNA"/>
</dbReference>
<keyword evidence="4" id="KW-1185">Reference proteome</keyword>
<evidence type="ECO:0000256" key="1">
    <source>
        <dbReference type="SAM" id="MobiDB-lite"/>
    </source>
</evidence>
<protein>
    <submittedName>
        <fullName evidence="2 3">Uncharacterized protein</fullName>
    </submittedName>
</protein>
<dbReference type="Proteomes" id="UP000008810">
    <property type="component" value="Chromosome 2"/>
</dbReference>
<evidence type="ECO:0000313" key="4">
    <source>
        <dbReference type="Proteomes" id="UP000008810"/>
    </source>
</evidence>
<dbReference type="Gramene" id="PNT69967">
    <property type="protein sequence ID" value="PNT69967"/>
    <property type="gene ID" value="BRADI_2g03876v3"/>
</dbReference>
<dbReference type="AlphaFoldDB" id="A0A2K2D6R2"/>
<reference evidence="2 3" key="1">
    <citation type="journal article" date="2010" name="Nature">
        <title>Genome sequencing and analysis of the model grass Brachypodium distachyon.</title>
        <authorList>
            <consortium name="International Brachypodium Initiative"/>
        </authorList>
    </citation>
    <scope>NUCLEOTIDE SEQUENCE [LARGE SCALE GENOMIC DNA]</scope>
    <source>
        <strain evidence="2 3">Bd21</strain>
    </source>
</reference>
<evidence type="ECO:0000313" key="3">
    <source>
        <dbReference type="EnsemblPlants" id="PNT69967"/>
    </source>
</evidence>
<proteinExistence type="predicted"/>
<dbReference type="EnsemblPlants" id="PNT69967">
    <property type="protein sequence ID" value="PNT69967"/>
    <property type="gene ID" value="BRADI_2g03876v3"/>
</dbReference>
<reference evidence="3" key="3">
    <citation type="submission" date="2018-08" db="UniProtKB">
        <authorList>
            <consortium name="EnsemblPlants"/>
        </authorList>
    </citation>
    <scope>IDENTIFICATION</scope>
    <source>
        <strain evidence="3">cv. Bd21</strain>
    </source>
</reference>
<reference evidence="2" key="2">
    <citation type="submission" date="2017-06" db="EMBL/GenBank/DDBJ databases">
        <title>WGS assembly of Brachypodium distachyon.</title>
        <authorList>
            <consortium name="The International Brachypodium Initiative"/>
            <person name="Lucas S."/>
            <person name="Harmon-Smith M."/>
            <person name="Lail K."/>
            <person name="Tice H."/>
            <person name="Grimwood J."/>
            <person name="Bruce D."/>
            <person name="Barry K."/>
            <person name="Shu S."/>
            <person name="Lindquist E."/>
            <person name="Wang M."/>
            <person name="Pitluck S."/>
            <person name="Vogel J.P."/>
            <person name="Garvin D.F."/>
            <person name="Mockler T.C."/>
            <person name="Schmutz J."/>
            <person name="Rokhsar D."/>
            <person name="Bevan M.W."/>
        </authorList>
    </citation>
    <scope>NUCLEOTIDE SEQUENCE</scope>
    <source>
        <strain evidence="2">Bd21</strain>
    </source>
</reference>